<dbReference type="InterPro" id="IPR001343">
    <property type="entry name" value="Hemolysn_Ca-bd"/>
</dbReference>
<evidence type="ECO:0000256" key="3">
    <source>
        <dbReference type="ARBA" id="ARBA00022525"/>
    </source>
</evidence>
<feature type="domain" description="Peptidase M10 serralysin C-terminal" evidence="5">
    <location>
        <begin position="385"/>
        <end position="589"/>
    </location>
</feature>
<accession>A0AAE4YAZ3</accession>
<comment type="cofactor">
    <cofactor evidence="1">
        <name>Ca(2+)</name>
        <dbReference type="ChEBI" id="CHEBI:29108"/>
    </cofactor>
</comment>
<dbReference type="PROSITE" id="PS00330">
    <property type="entry name" value="HEMOLYSIN_CALCIUM"/>
    <property type="match status" value="2"/>
</dbReference>
<evidence type="ECO:0000313" key="6">
    <source>
        <dbReference type="EMBL" id="NBZ86954.1"/>
    </source>
</evidence>
<dbReference type="Pfam" id="PF08548">
    <property type="entry name" value="Peptidase_M10_C"/>
    <property type="match status" value="1"/>
</dbReference>
<evidence type="ECO:0000256" key="1">
    <source>
        <dbReference type="ARBA" id="ARBA00001913"/>
    </source>
</evidence>
<evidence type="ECO:0000313" key="7">
    <source>
        <dbReference type="Proteomes" id="UP001193501"/>
    </source>
</evidence>
<dbReference type="AlphaFoldDB" id="A0AAE4YAZ3"/>
<organism evidence="6 7">
    <name type="scientific">Stagnihabitans tardus</name>
    <dbReference type="NCBI Taxonomy" id="2699202"/>
    <lineage>
        <taxon>Bacteria</taxon>
        <taxon>Pseudomonadati</taxon>
        <taxon>Pseudomonadota</taxon>
        <taxon>Alphaproteobacteria</taxon>
        <taxon>Rhodobacterales</taxon>
        <taxon>Paracoccaceae</taxon>
        <taxon>Stagnihabitans</taxon>
    </lineage>
</organism>
<dbReference type="GO" id="GO:0005509">
    <property type="term" value="F:calcium ion binding"/>
    <property type="evidence" value="ECO:0007669"/>
    <property type="project" value="InterPro"/>
</dbReference>
<comment type="caution">
    <text evidence="6">The sequence shown here is derived from an EMBL/GenBank/DDBJ whole genome shotgun (WGS) entry which is preliminary data.</text>
</comment>
<comment type="subcellular location">
    <subcellularLocation>
        <location evidence="2">Secreted</location>
    </subcellularLocation>
</comment>
<dbReference type="InterPro" id="IPR050557">
    <property type="entry name" value="RTX_toxin/Mannuronan_C5-epim"/>
</dbReference>
<keyword evidence="7" id="KW-1185">Reference proteome</keyword>
<name>A0AAE4YAZ3_9RHOB</name>
<sequence length="590" mass="58722">MSSFVISTNTTSGQVLAGGEFGMVAASGSILATTGSSVTMTGTATLIAYGAIAATTASPLLLNAVSSTSVTVASTGSVIAAGINLPAISGSFSGNFALANAGHISGGQAVTLSAAATGSQINIGNTGLLQGLGNTAGAALSLALNTTSRAIITNNGTLSTAGTGATILVTGNGAVNLTNTGNLLNASILEAAIQVDGALTLRNSGLIEGNVTATLSGNIFNSGTINGNIRLNSNNDVVRVSGVVMGDVTLGNGVNVFWQTGGRVMGSVFGGAGADTYHVDRTDTVIVDTAGGYDWIWASCNFRLANGIEKLTLIGATGMLGIGNGMDNWLIGDSGDDILRGLAGNDSLEGGVGANRLQGGMGNDSLRAGEGEDLLNGGSGDDVIFAGYGNDTMMGGLGIDTLRFDLITDPAGVVANLATLSIIYKDVGLLTVSGFENLSGGAQNDQLTGDSFDNVLTGLGGADVLSGGAGNDTLNGGARADTMEGGAGADLFVFAAFTDSNTALGIDRINGFVAGEDRIDLSAIDPVAGGADDAFAWRGQAAFTGTQAEIRWFQDAGNTVIEIRRAGVVVNDMQIVLGGLVTLSASDFVL</sequence>
<dbReference type="SUPFAM" id="SSF51120">
    <property type="entry name" value="beta-Roll"/>
    <property type="match status" value="2"/>
</dbReference>
<dbReference type="RefSeq" id="WP_168773769.1">
    <property type="nucleotide sequence ID" value="NZ_JAABNR010000004.1"/>
</dbReference>
<dbReference type="EMBL" id="JAABNR010000004">
    <property type="protein sequence ID" value="NBZ86954.1"/>
    <property type="molecule type" value="Genomic_DNA"/>
</dbReference>
<dbReference type="InterPro" id="IPR018511">
    <property type="entry name" value="Hemolysin-typ_Ca-bd_CS"/>
</dbReference>
<protein>
    <recommendedName>
        <fullName evidence="5">Peptidase M10 serralysin C-terminal domain-containing protein</fullName>
    </recommendedName>
</protein>
<dbReference type="PANTHER" id="PTHR38340">
    <property type="entry name" value="S-LAYER PROTEIN"/>
    <property type="match status" value="1"/>
</dbReference>
<dbReference type="InterPro" id="IPR013858">
    <property type="entry name" value="Peptidase_M10B_C"/>
</dbReference>
<evidence type="ECO:0000256" key="4">
    <source>
        <dbReference type="ARBA" id="ARBA00022737"/>
    </source>
</evidence>
<gene>
    <name evidence="6" type="ORF">GV832_05120</name>
</gene>
<dbReference type="PRINTS" id="PR00313">
    <property type="entry name" value="CABNDNGRPT"/>
</dbReference>
<dbReference type="InterPro" id="IPR011049">
    <property type="entry name" value="Serralysin-like_metalloprot_C"/>
</dbReference>
<keyword evidence="4" id="KW-0677">Repeat</keyword>
<proteinExistence type="predicted"/>
<dbReference type="GO" id="GO:0005615">
    <property type="term" value="C:extracellular space"/>
    <property type="evidence" value="ECO:0007669"/>
    <property type="project" value="InterPro"/>
</dbReference>
<evidence type="ECO:0000259" key="5">
    <source>
        <dbReference type="Pfam" id="PF08548"/>
    </source>
</evidence>
<dbReference type="Pfam" id="PF00353">
    <property type="entry name" value="HemolysinCabind"/>
    <property type="match status" value="2"/>
</dbReference>
<dbReference type="Proteomes" id="UP001193501">
    <property type="component" value="Unassembled WGS sequence"/>
</dbReference>
<dbReference type="Gene3D" id="2.150.10.10">
    <property type="entry name" value="Serralysin-like metalloprotease, C-terminal"/>
    <property type="match status" value="2"/>
</dbReference>
<evidence type="ECO:0000256" key="2">
    <source>
        <dbReference type="ARBA" id="ARBA00004613"/>
    </source>
</evidence>
<reference evidence="6" key="1">
    <citation type="submission" date="2020-01" db="EMBL/GenBank/DDBJ databases">
        <authorList>
            <person name="Chen W.-M."/>
        </authorList>
    </citation>
    <scope>NUCLEOTIDE SEQUENCE</scope>
    <source>
        <strain evidence="6">CYK-10</strain>
    </source>
</reference>
<dbReference type="PANTHER" id="PTHR38340:SF1">
    <property type="entry name" value="S-LAYER PROTEIN"/>
    <property type="match status" value="1"/>
</dbReference>
<keyword evidence="3" id="KW-0964">Secreted</keyword>